<dbReference type="PIRSF" id="PIRSF000097">
    <property type="entry name" value="AKR"/>
    <property type="match status" value="1"/>
</dbReference>
<dbReference type="InterPro" id="IPR018170">
    <property type="entry name" value="Aldo/ket_reductase_CS"/>
</dbReference>
<sequence length="343" mass="38945">MTEAGGRGAPHEKQPKIKLNNGKEMPMLALGTWKSEAGEVERAVQDAVRLGVRHIDTAEMYDNQDEIGSALERLFSEGVVRRQDLWVTSKLHNKNHARVREACQDTLKQLRLDYLDAYLMHWPIATDDDLNPIPGPPIEEVYHKMEELMDAGLAKSIGVSNFSVKKLRSLLKEARIKPQINQIEGHIYFRNEYNIHYCNVHGIHVTAYSPFGSPDSASMSGRKVDISYPLHDPMVIKIAEKHNKHPAQVLLRWELQRGVSTAFKAVSPEHIQSNLEALDFELPQDDMRALTTIAYTMRFVDGAKWWVRENGPIKSLTDLWDGEELTGWPPGVSTYAWLSSDKL</sequence>
<dbReference type="Gene3D" id="3.20.20.100">
    <property type="entry name" value="NADP-dependent oxidoreductase domain"/>
    <property type="match status" value="1"/>
</dbReference>
<dbReference type="SUPFAM" id="SSF51430">
    <property type="entry name" value="NAD(P)-linked oxidoreductase"/>
    <property type="match status" value="1"/>
</dbReference>
<proteinExistence type="predicted"/>
<dbReference type="PROSITE" id="PS00062">
    <property type="entry name" value="ALDOKETO_REDUCTASE_2"/>
    <property type="match status" value="1"/>
</dbReference>
<evidence type="ECO:0000313" key="3">
    <source>
        <dbReference type="EMBL" id="CAL5229700.1"/>
    </source>
</evidence>
<evidence type="ECO:0000256" key="1">
    <source>
        <dbReference type="SAM" id="MobiDB-lite"/>
    </source>
</evidence>
<dbReference type="EMBL" id="CAXHTA020000021">
    <property type="protein sequence ID" value="CAL5229700.1"/>
    <property type="molecule type" value="Genomic_DNA"/>
</dbReference>
<dbReference type="PANTHER" id="PTHR11732">
    <property type="entry name" value="ALDO/KETO REDUCTASE"/>
    <property type="match status" value="1"/>
</dbReference>
<dbReference type="InterPro" id="IPR036812">
    <property type="entry name" value="NAD(P)_OxRdtase_dom_sf"/>
</dbReference>
<dbReference type="Proteomes" id="UP001497392">
    <property type="component" value="Unassembled WGS sequence"/>
</dbReference>
<name>A0ABP1GBW3_9CHLO</name>
<feature type="region of interest" description="Disordered" evidence="1">
    <location>
        <begin position="1"/>
        <end position="20"/>
    </location>
</feature>
<accession>A0ABP1GBW3</accession>
<organism evidence="3 4">
    <name type="scientific">Coccomyxa viridis</name>
    <dbReference type="NCBI Taxonomy" id="1274662"/>
    <lineage>
        <taxon>Eukaryota</taxon>
        <taxon>Viridiplantae</taxon>
        <taxon>Chlorophyta</taxon>
        <taxon>core chlorophytes</taxon>
        <taxon>Trebouxiophyceae</taxon>
        <taxon>Trebouxiophyceae incertae sedis</taxon>
        <taxon>Coccomyxaceae</taxon>
        <taxon>Coccomyxa</taxon>
    </lineage>
</organism>
<evidence type="ECO:0000259" key="2">
    <source>
        <dbReference type="Pfam" id="PF00248"/>
    </source>
</evidence>
<dbReference type="PRINTS" id="PR00069">
    <property type="entry name" value="ALDKETRDTASE"/>
</dbReference>
<gene>
    <name evidence="3" type="primary">g13072</name>
    <name evidence="3" type="ORF">VP750_LOCUS11606</name>
</gene>
<reference evidence="3 4" key="1">
    <citation type="submission" date="2024-06" db="EMBL/GenBank/DDBJ databases">
        <authorList>
            <person name="Kraege A."/>
            <person name="Thomma B."/>
        </authorList>
    </citation>
    <scope>NUCLEOTIDE SEQUENCE [LARGE SCALE GENOMIC DNA]</scope>
</reference>
<dbReference type="InterPro" id="IPR020471">
    <property type="entry name" value="AKR"/>
</dbReference>
<keyword evidence="4" id="KW-1185">Reference proteome</keyword>
<protein>
    <submittedName>
        <fullName evidence="3">G13072 protein</fullName>
    </submittedName>
</protein>
<feature type="domain" description="NADP-dependent oxidoreductase" evidence="2">
    <location>
        <begin position="28"/>
        <end position="293"/>
    </location>
</feature>
<dbReference type="InterPro" id="IPR023210">
    <property type="entry name" value="NADP_OxRdtase_dom"/>
</dbReference>
<dbReference type="Pfam" id="PF00248">
    <property type="entry name" value="Aldo_ket_red"/>
    <property type="match status" value="1"/>
</dbReference>
<evidence type="ECO:0000313" key="4">
    <source>
        <dbReference type="Proteomes" id="UP001497392"/>
    </source>
</evidence>
<comment type="caution">
    <text evidence="3">The sequence shown here is derived from an EMBL/GenBank/DDBJ whole genome shotgun (WGS) entry which is preliminary data.</text>
</comment>